<feature type="repeat" description="TPR" evidence="1">
    <location>
        <begin position="1655"/>
        <end position="1688"/>
    </location>
</feature>
<dbReference type="Proteomes" id="UP000722121">
    <property type="component" value="Unassembled WGS sequence"/>
</dbReference>
<dbReference type="SMART" id="SM00028">
    <property type="entry name" value="TPR"/>
    <property type="match status" value="3"/>
</dbReference>
<dbReference type="EMBL" id="JAFITR010000043">
    <property type="protein sequence ID" value="MBN4066953.1"/>
    <property type="molecule type" value="Genomic_DNA"/>
</dbReference>
<feature type="coiled-coil region" evidence="2">
    <location>
        <begin position="767"/>
        <end position="794"/>
    </location>
</feature>
<evidence type="ECO:0000256" key="1">
    <source>
        <dbReference type="PROSITE-ProRule" id="PRU00339"/>
    </source>
</evidence>
<keyword evidence="3" id="KW-0472">Membrane</keyword>
<dbReference type="SUPFAM" id="SSF48452">
    <property type="entry name" value="TPR-like"/>
    <property type="match status" value="1"/>
</dbReference>
<keyword evidence="5" id="KW-1185">Reference proteome</keyword>
<keyword evidence="1" id="KW-0802">TPR repeat</keyword>
<name>A0ABS3ATI5_9BACT</name>
<dbReference type="PROSITE" id="PS50005">
    <property type="entry name" value="TPR"/>
    <property type="match status" value="1"/>
</dbReference>
<sequence>MADDFNEILEDIEESEFDSTRKGKIVDLSKPPKNPIYVIIAILVILLLATGGWLLYRWTRTDEDIVRKNTRNRDYISTIFTKEQSIIQNPTSSAADLKYAVTRLTEITSTPLRISPTPQAPYIKERNLAAMIALEGLLRLQLEGGLDQDRDKAFYEDVLVRIGSIELEYHDLGLIQQTPLLKAAPVLRKLRYEESLGNRSSPIVLSRLNNQLNEVRQSESFTIVPMALTLGKWYRYTNQLVNADHCFQIARRYIDGYELDHVYYKGIEPQHLTPLWNEYAASLEALAESAFKGHFYRQARSYLTRIFYTPSERGKTLFFAGPTQILASNAQEIDAVNQTITNVNNDIAIIKEAIQTPTTLPSFPLFNKRDVNLTIDWPAFLSILSPRSTESNPKQLPTAQKKIWQRLTKRLKDQIDTHKDASWMTREDKREIIHTLNAWIEDPGFWQTVACLTEDLCEKIRTNQKQEPEKFSFAKHQSINRDLIDTVFSGAITNQYVLDDGNRLNDRLRPTQRDHLIVLYQEGIRRPDISPTDKEHYKAALEEIYTDRHSPSLKDYSYMLQEAALTLKKRIKANESAFEKQRDIMVSLAEVIKNLESQPIINSERLSQLYNESAIAKNRQHQAKIEHDNAQQQLKKLDNNIEGLTLHFFELLKNKEVRLAELVNRQNALQEKNLSRRKFLLTQLDQQIHLHDKYLSMLKSVRQKEGDVSLQQIRKKQVEVNKKIESLHQKIASLTGNEREEREIELMQVETLRHSLVSQYDAIFAPLRDIVQQIAIQEEEIVQAREALLSAREEIRQLIGTPSKPGEIARKSKKRTELILAQSNQIINTPKLNDQIFSLNDEIIQAQARLSLLLQKEEIALETINTFFSHSNANLLLKEDFAPLYRYLTRQKTLLDQYRAIWQHRSLLQDIEQQQMLIVENLNLINQALDTSYILSEQATYDIGRYARSLIKAKNRYERDKRLLKQVETFPILKEVLDQPSGTGFMLDTVALYQLEQEIGFEISAYQNAFIERNALVEELQEAISRKNKLQQEEAEATRNRDNIKLEALAPQIAIETNWITDTTRKQIQINEKLQRLAGKYKEKLGRIEEYRRKIPNKVVMIEDKMAEINRLLSKSDHDIMETTRNLFFTEDPPSFQKTTLSLSDLIDLDNLIDKEHSLISRLKDVRELKKKENFYKAKALWLIGKSYYDQSQLTNFADLQTSSSIPQEMIDIEINLGGMLFREFDVDYIYTNQAFGDITEKDENYANYKAWIDFLLNNALRVFRIEMEKYTPSLAVGTDATYVIAEELQKHDLNSYIAKARFLTGKIHMRKAKEFLKTTKDEPKSNPLFMQEMSLAHNAFSLFLEFIQSPYIKNKPLNTYRFGSEEFPLRLRHSISYTDEAKVYLGVIASLRGDYHSSNNEYKQLLTSLHNQIADPSLPIGQIIPVASLVEYEFNVNISPYYTSLLSLSPLTHEVLFRMAKNYQTLADVEYAQALTKSAIFSSKYTDTIDAFRQYAEEAIAYYSQLILTQAYSPYRKAAQFQRALIARKLGNYRMARNDLIAILGSSTNRGSSMDPAAITEKGDLPGDLDPSYSYIALELGKTLFETHDYAAAEKAFLDAEQASELNEYVIKAKINYADTLIQRRHWLKADLYLTKLLQEAQSTPEPLRSLFPPDLLINFGIAKKEMFNFTDATQAFEQVLSIAPPELRTLRGLDLSNPYGVRILETDYRDAIRPLALATFYKGEILQTEKKYPQAKHAFRQAEELFSLLPWQEDRILREYTRQNYEVYRNNYILKTRWEIFKTDLLSLLDATFARYEKELALQTPRGSTLPPQQILLNINQALLHAREEAEPYREMLAKITQFKNREEKKLPEVAIKEQILAKRAEDKQAGKRQAKVYAALNNIFTATSDYQNIGGDKAIPLISTQFSQETLEDKLLNEFAFEYGQSLNLTEADRSNMSSKESNLENLTNIQNSQEKLASFRPQLILWLEKKMRATGLDDRFIPVSPQKGTIEEIDLYRASILSSLDTKYDYDALTQLANNYLEASRVIPNRIKNPEAIWQILEIAALTAQYRQDWESAVTYFHYLLSPEQKQFFLLSDKSDLYRAELGLARSLLSRSQEIFASIPFTFDAGKREEIDSQAREYQSEAEALLQNLTQLPGSGTAATTTRILANELLSLS</sequence>
<protein>
    <recommendedName>
        <fullName evidence="6">Tetratricopeptide repeat protein</fullName>
    </recommendedName>
</protein>
<comment type="caution">
    <text evidence="4">The sequence shown here is derived from an EMBL/GenBank/DDBJ whole genome shotgun (WGS) entry which is preliminary data.</text>
</comment>
<evidence type="ECO:0000313" key="5">
    <source>
        <dbReference type="Proteomes" id="UP000722121"/>
    </source>
</evidence>
<feature type="transmembrane region" description="Helical" evidence="3">
    <location>
        <begin position="36"/>
        <end position="56"/>
    </location>
</feature>
<evidence type="ECO:0000313" key="4">
    <source>
        <dbReference type="EMBL" id="MBN4066953.1"/>
    </source>
</evidence>
<keyword evidence="3" id="KW-0812">Transmembrane</keyword>
<reference evidence="4 5" key="1">
    <citation type="submission" date="2021-02" db="EMBL/GenBank/DDBJ databases">
        <title>Activity-based single-cell genomes from oceanic crustal fluid captures similar information to metagenomic and metatranscriptomic surveys with orders of magnitude less sampling.</title>
        <authorList>
            <person name="D'Angelo T.S."/>
            <person name="Orcutt B.N."/>
        </authorList>
    </citation>
    <scope>NUCLEOTIDE SEQUENCE [LARGE SCALE GENOMIC DNA]</scope>
    <source>
        <strain evidence="4">AH-315-G07</strain>
    </source>
</reference>
<dbReference type="Gene3D" id="1.25.40.10">
    <property type="entry name" value="Tetratricopeptide repeat domain"/>
    <property type="match status" value="2"/>
</dbReference>
<evidence type="ECO:0000256" key="3">
    <source>
        <dbReference type="SAM" id="Phobius"/>
    </source>
</evidence>
<feature type="coiled-coil region" evidence="2">
    <location>
        <begin position="1013"/>
        <end position="1047"/>
    </location>
</feature>
<feature type="coiled-coil region" evidence="2">
    <location>
        <begin position="620"/>
        <end position="672"/>
    </location>
</feature>
<dbReference type="InterPro" id="IPR011990">
    <property type="entry name" value="TPR-like_helical_dom_sf"/>
</dbReference>
<keyword evidence="3" id="KW-1133">Transmembrane helix</keyword>
<dbReference type="InterPro" id="IPR019734">
    <property type="entry name" value="TPR_rpt"/>
</dbReference>
<organism evidence="4 5">
    <name type="scientific">Simkania negevensis</name>
    <dbReference type="NCBI Taxonomy" id="83561"/>
    <lineage>
        <taxon>Bacteria</taxon>
        <taxon>Pseudomonadati</taxon>
        <taxon>Chlamydiota</taxon>
        <taxon>Chlamydiia</taxon>
        <taxon>Parachlamydiales</taxon>
        <taxon>Simkaniaceae</taxon>
        <taxon>Simkania</taxon>
    </lineage>
</organism>
<gene>
    <name evidence="4" type="ORF">JYU14_02600</name>
</gene>
<evidence type="ECO:0008006" key="6">
    <source>
        <dbReference type="Google" id="ProtNLM"/>
    </source>
</evidence>
<evidence type="ECO:0000256" key="2">
    <source>
        <dbReference type="SAM" id="Coils"/>
    </source>
</evidence>
<proteinExistence type="predicted"/>
<accession>A0ABS3ATI5</accession>
<keyword evidence="2" id="KW-0175">Coiled coil</keyword>